<keyword evidence="3" id="KW-1185">Reference proteome</keyword>
<gene>
    <name evidence="2" type="ORF">PHLGIDRAFT_394945</name>
</gene>
<dbReference type="Proteomes" id="UP000053257">
    <property type="component" value="Unassembled WGS sequence"/>
</dbReference>
<sequence length="196" mass="20960">MVGRGRGDSRPAGGAGPGSYHPGWRDRRECSIEQGREEDAACGDREAGCPAGRGRRTESTISPVGDGPACLRATGDRGRACRAGLPYRGRSLGAHATEVCQGRHHRRRTASRPRAQRVDAPTIYLLHHGRERNQSRTRALGRASTDAPSILRPTTLKYHDEIGIERPSVMDPRGLGACISGPATPSAEPHCDAATV</sequence>
<name>A0A0C3NS73_PHLG1</name>
<evidence type="ECO:0000313" key="2">
    <source>
        <dbReference type="EMBL" id="KIP08069.1"/>
    </source>
</evidence>
<evidence type="ECO:0000313" key="3">
    <source>
        <dbReference type="Proteomes" id="UP000053257"/>
    </source>
</evidence>
<evidence type="ECO:0000256" key="1">
    <source>
        <dbReference type="SAM" id="MobiDB-lite"/>
    </source>
</evidence>
<organism evidence="2 3">
    <name type="scientific">Phlebiopsis gigantea (strain 11061_1 CR5-6)</name>
    <name type="common">White-rot fungus</name>
    <name type="synonym">Peniophora gigantea</name>
    <dbReference type="NCBI Taxonomy" id="745531"/>
    <lineage>
        <taxon>Eukaryota</taxon>
        <taxon>Fungi</taxon>
        <taxon>Dikarya</taxon>
        <taxon>Basidiomycota</taxon>
        <taxon>Agaricomycotina</taxon>
        <taxon>Agaricomycetes</taxon>
        <taxon>Polyporales</taxon>
        <taxon>Phanerochaetaceae</taxon>
        <taxon>Phlebiopsis</taxon>
    </lineage>
</organism>
<protein>
    <submittedName>
        <fullName evidence="2">Uncharacterized protein</fullName>
    </submittedName>
</protein>
<reference evidence="2 3" key="1">
    <citation type="journal article" date="2014" name="PLoS Genet.">
        <title>Analysis of the Phlebiopsis gigantea genome, transcriptome and secretome provides insight into its pioneer colonization strategies of wood.</title>
        <authorList>
            <person name="Hori C."/>
            <person name="Ishida T."/>
            <person name="Igarashi K."/>
            <person name="Samejima M."/>
            <person name="Suzuki H."/>
            <person name="Master E."/>
            <person name="Ferreira P."/>
            <person name="Ruiz-Duenas F.J."/>
            <person name="Held B."/>
            <person name="Canessa P."/>
            <person name="Larrondo L.F."/>
            <person name="Schmoll M."/>
            <person name="Druzhinina I.S."/>
            <person name="Kubicek C.P."/>
            <person name="Gaskell J.A."/>
            <person name="Kersten P."/>
            <person name="St John F."/>
            <person name="Glasner J."/>
            <person name="Sabat G."/>
            <person name="Splinter BonDurant S."/>
            <person name="Syed K."/>
            <person name="Yadav J."/>
            <person name="Mgbeahuruike A.C."/>
            <person name="Kovalchuk A."/>
            <person name="Asiegbu F.O."/>
            <person name="Lackner G."/>
            <person name="Hoffmeister D."/>
            <person name="Rencoret J."/>
            <person name="Gutierrez A."/>
            <person name="Sun H."/>
            <person name="Lindquist E."/>
            <person name="Barry K."/>
            <person name="Riley R."/>
            <person name="Grigoriev I.V."/>
            <person name="Henrissat B."/>
            <person name="Kues U."/>
            <person name="Berka R.M."/>
            <person name="Martinez A.T."/>
            <person name="Covert S.F."/>
            <person name="Blanchette R.A."/>
            <person name="Cullen D."/>
        </authorList>
    </citation>
    <scope>NUCLEOTIDE SEQUENCE [LARGE SCALE GENOMIC DNA]</scope>
    <source>
        <strain evidence="2 3">11061_1 CR5-6</strain>
    </source>
</reference>
<feature type="region of interest" description="Disordered" evidence="1">
    <location>
        <begin position="1"/>
        <end position="68"/>
    </location>
</feature>
<dbReference type="EMBL" id="KN840486">
    <property type="protein sequence ID" value="KIP08069.1"/>
    <property type="molecule type" value="Genomic_DNA"/>
</dbReference>
<feature type="compositionally biased region" description="Basic and acidic residues" evidence="1">
    <location>
        <begin position="23"/>
        <end position="47"/>
    </location>
</feature>
<accession>A0A0C3NS73</accession>
<dbReference type="HOGENOM" id="CLU_1390695_0_0_1"/>
<dbReference type="AlphaFoldDB" id="A0A0C3NS73"/>
<proteinExistence type="predicted"/>